<name>A0A5C5WX24_9BACT</name>
<sequence length="69" mass="7796">MEQRNTLATTTWQGVGDIIACSIFVDARIVVNDERSARELRIDRYHLGDGHVSRHTRTVYGVDLPTNVV</sequence>
<evidence type="ECO:0000313" key="2">
    <source>
        <dbReference type="Proteomes" id="UP000316598"/>
    </source>
</evidence>
<reference evidence="1 2" key="1">
    <citation type="submission" date="2019-02" db="EMBL/GenBank/DDBJ databases">
        <title>Deep-cultivation of Planctomycetes and their phenomic and genomic characterization uncovers novel biology.</title>
        <authorList>
            <person name="Wiegand S."/>
            <person name="Jogler M."/>
            <person name="Boedeker C."/>
            <person name="Pinto D."/>
            <person name="Vollmers J."/>
            <person name="Rivas-Marin E."/>
            <person name="Kohn T."/>
            <person name="Peeters S.H."/>
            <person name="Heuer A."/>
            <person name="Rast P."/>
            <person name="Oberbeckmann S."/>
            <person name="Bunk B."/>
            <person name="Jeske O."/>
            <person name="Meyerdierks A."/>
            <person name="Storesund J.E."/>
            <person name="Kallscheuer N."/>
            <person name="Luecker S."/>
            <person name="Lage O.M."/>
            <person name="Pohl T."/>
            <person name="Merkel B.J."/>
            <person name="Hornburger P."/>
            <person name="Mueller R.-W."/>
            <person name="Bruemmer F."/>
            <person name="Labrenz M."/>
            <person name="Spormann A.M."/>
            <person name="Op Den Camp H."/>
            <person name="Overmann J."/>
            <person name="Amann R."/>
            <person name="Jetten M.S.M."/>
            <person name="Mascher T."/>
            <person name="Medema M.H."/>
            <person name="Devos D.P."/>
            <person name="Kaster A.-K."/>
            <person name="Ovreas L."/>
            <person name="Rohde M."/>
            <person name="Galperin M.Y."/>
            <person name="Jogler C."/>
        </authorList>
    </citation>
    <scope>NUCLEOTIDE SEQUENCE [LARGE SCALE GENOMIC DNA]</scope>
    <source>
        <strain evidence="1 2">Pla22</strain>
    </source>
</reference>
<dbReference type="AlphaFoldDB" id="A0A5C5WX24"/>
<comment type="caution">
    <text evidence="1">The sequence shown here is derived from an EMBL/GenBank/DDBJ whole genome shotgun (WGS) entry which is preliminary data.</text>
</comment>
<accession>A0A5C5WX24</accession>
<dbReference type="Proteomes" id="UP000316598">
    <property type="component" value="Unassembled WGS sequence"/>
</dbReference>
<organism evidence="1 2">
    <name type="scientific">Rubripirellula amarantea</name>
    <dbReference type="NCBI Taxonomy" id="2527999"/>
    <lineage>
        <taxon>Bacteria</taxon>
        <taxon>Pseudomonadati</taxon>
        <taxon>Planctomycetota</taxon>
        <taxon>Planctomycetia</taxon>
        <taxon>Pirellulales</taxon>
        <taxon>Pirellulaceae</taxon>
        <taxon>Rubripirellula</taxon>
    </lineage>
</organism>
<gene>
    <name evidence="1" type="ORF">Pla22_28120</name>
</gene>
<keyword evidence="2" id="KW-1185">Reference proteome</keyword>
<protein>
    <submittedName>
        <fullName evidence="1">Uncharacterized protein</fullName>
    </submittedName>
</protein>
<dbReference type="EMBL" id="SJPI01000001">
    <property type="protein sequence ID" value="TWT55158.1"/>
    <property type="molecule type" value="Genomic_DNA"/>
</dbReference>
<proteinExistence type="predicted"/>
<evidence type="ECO:0000313" key="1">
    <source>
        <dbReference type="EMBL" id="TWT55158.1"/>
    </source>
</evidence>